<proteinExistence type="predicted"/>
<keyword evidence="1" id="KW-1133">Transmembrane helix</keyword>
<reference evidence="2 3" key="1">
    <citation type="journal article" date="2011" name="BMC Genomics">
        <title>Complete genome sequence of Corynebacterium variabile DSM 44702 isolated from the surface of smear-ripened cheeses and insights into cheese ripening and flavor generation.</title>
        <authorList>
            <person name="Schroeder J."/>
            <person name="Maus I."/>
            <person name="Trost E."/>
            <person name="Tauch A."/>
        </authorList>
    </citation>
    <scope>NUCLEOTIDE SEQUENCE [LARGE SCALE GENOMIC DNA]</scope>
    <source>
        <strain evidence="3">DSM 44702 / JCM 12073 / NCIMB 30131</strain>
    </source>
</reference>
<dbReference type="HOGENOM" id="CLU_2259045_0_0_11"/>
<gene>
    <name evidence="2" type="ordered locus">CVAR_2945</name>
</gene>
<keyword evidence="1" id="KW-0812">Transmembrane</keyword>
<dbReference type="STRING" id="858619.CVAR_2945"/>
<dbReference type="EMBL" id="CP002917">
    <property type="protein sequence ID" value="AEK38287.1"/>
    <property type="molecule type" value="Genomic_DNA"/>
</dbReference>
<accession>G0HI25</accession>
<dbReference type="AlphaFoldDB" id="G0HI25"/>
<name>G0HI25_CORVD</name>
<dbReference type="KEGG" id="cva:CVAR_2945"/>
<evidence type="ECO:0000256" key="1">
    <source>
        <dbReference type="SAM" id="Phobius"/>
    </source>
</evidence>
<dbReference type="RefSeq" id="WP_014011409.1">
    <property type="nucleotide sequence ID" value="NC_015859.1"/>
</dbReference>
<protein>
    <submittedName>
        <fullName evidence="2">Uncharacterized protein</fullName>
    </submittedName>
</protein>
<keyword evidence="1" id="KW-0472">Membrane</keyword>
<feature type="transmembrane region" description="Helical" evidence="1">
    <location>
        <begin position="15"/>
        <end position="35"/>
    </location>
</feature>
<dbReference type="Proteomes" id="UP000006659">
    <property type="component" value="Chromosome"/>
</dbReference>
<sequence length="103" mass="11816">MTPWVEHTFCYTERLIQVAGFAAVIVTIWINTAVLRQSVKTWEQKTGADNQTQWWTRYTWAEELRLSKDPARQLLGWSHLNILSAGALTTDALQRVPPEGSLF</sequence>
<evidence type="ECO:0000313" key="2">
    <source>
        <dbReference type="EMBL" id="AEK38287.1"/>
    </source>
</evidence>
<organism evidence="2 3">
    <name type="scientific">Corynebacterium variabile (strain DSM 44702 / CIP 107183 / JCM 12073 / NCIMB 30131)</name>
    <name type="common">Corynebacterium mooreparkense</name>
    <dbReference type="NCBI Taxonomy" id="858619"/>
    <lineage>
        <taxon>Bacteria</taxon>
        <taxon>Bacillati</taxon>
        <taxon>Actinomycetota</taxon>
        <taxon>Actinomycetes</taxon>
        <taxon>Mycobacteriales</taxon>
        <taxon>Corynebacteriaceae</taxon>
        <taxon>Corynebacterium</taxon>
    </lineage>
</organism>
<evidence type="ECO:0000313" key="3">
    <source>
        <dbReference type="Proteomes" id="UP000006659"/>
    </source>
</evidence>